<dbReference type="GO" id="GO:0016020">
    <property type="term" value="C:membrane"/>
    <property type="evidence" value="ECO:0007669"/>
    <property type="project" value="InterPro"/>
</dbReference>
<dbReference type="Gene3D" id="2.70.170.10">
    <property type="entry name" value="Neurotransmitter-gated ion-channel ligand-binding domain"/>
    <property type="match status" value="1"/>
</dbReference>
<evidence type="ECO:0000313" key="3">
    <source>
        <dbReference type="Proteomes" id="UP001374579"/>
    </source>
</evidence>
<dbReference type="InterPro" id="IPR006202">
    <property type="entry name" value="Neur_chan_lig-bd"/>
</dbReference>
<evidence type="ECO:0000313" key="2">
    <source>
        <dbReference type="EMBL" id="KAK7096742.1"/>
    </source>
</evidence>
<dbReference type="InterPro" id="IPR036734">
    <property type="entry name" value="Neur_chan_lig-bd_sf"/>
</dbReference>
<dbReference type="SUPFAM" id="SSF63712">
    <property type="entry name" value="Nicotinic receptor ligand binding domain-like"/>
    <property type="match status" value="1"/>
</dbReference>
<dbReference type="GO" id="GO:0005230">
    <property type="term" value="F:extracellular ligand-gated monoatomic ion channel activity"/>
    <property type="evidence" value="ECO:0007669"/>
    <property type="project" value="InterPro"/>
</dbReference>
<dbReference type="AlphaFoldDB" id="A0AAN9B0P2"/>
<proteinExistence type="predicted"/>
<name>A0AAN9B0P2_9CAEN</name>
<accession>A0AAN9B0P2</accession>
<keyword evidence="3" id="KW-1185">Reference proteome</keyword>
<comment type="caution">
    <text evidence="2">The sequence shown here is derived from an EMBL/GenBank/DDBJ whole genome shotgun (WGS) entry which is preliminary data.</text>
</comment>
<dbReference type="Proteomes" id="UP001374579">
    <property type="component" value="Unassembled WGS sequence"/>
</dbReference>
<dbReference type="EMBL" id="JBAMIC010000013">
    <property type="protein sequence ID" value="KAK7096742.1"/>
    <property type="molecule type" value="Genomic_DNA"/>
</dbReference>
<protein>
    <recommendedName>
        <fullName evidence="1">Neurotransmitter-gated ion-channel ligand-binding domain-containing protein</fullName>
    </recommendedName>
</protein>
<dbReference type="Pfam" id="PF02931">
    <property type="entry name" value="Neur_chan_LBD"/>
    <property type="match status" value="1"/>
</dbReference>
<evidence type="ECO:0000259" key="1">
    <source>
        <dbReference type="Pfam" id="PF02931"/>
    </source>
</evidence>
<gene>
    <name evidence="2" type="ORF">V1264_003809</name>
</gene>
<organism evidence="2 3">
    <name type="scientific">Littorina saxatilis</name>
    <dbReference type="NCBI Taxonomy" id="31220"/>
    <lineage>
        <taxon>Eukaryota</taxon>
        <taxon>Metazoa</taxon>
        <taxon>Spiralia</taxon>
        <taxon>Lophotrochozoa</taxon>
        <taxon>Mollusca</taxon>
        <taxon>Gastropoda</taxon>
        <taxon>Caenogastropoda</taxon>
        <taxon>Littorinimorpha</taxon>
        <taxon>Littorinoidea</taxon>
        <taxon>Littorinidae</taxon>
        <taxon>Littorina</taxon>
    </lineage>
</organism>
<feature type="domain" description="Neurotransmitter-gated ion-channel ligand-binding" evidence="1">
    <location>
        <begin position="38"/>
        <end position="157"/>
    </location>
</feature>
<reference evidence="2 3" key="1">
    <citation type="submission" date="2024-02" db="EMBL/GenBank/DDBJ databases">
        <title>Chromosome-scale genome assembly of the rough periwinkle Littorina saxatilis.</title>
        <authorList>
            <person name="De Jode A."/>
            <person name="Faria R."/>
            <person name="Formenti G."/>
            <person name="Sims Y."/>
            <person name="Smith T.P."/>
            <person name="Tracey A."/>
            <person name="Wood J.M.D."/>
            <person name="Zagrodzka Z.B."/>
            <person name="Johannesson K."/>
            <person name="Butlin R.K."/>
            <person name="Leder E.H."/>
        </authorList>
    </citation>
    <scope>NUCLEOTIDE SEQUENCE [LARGE SCALE GENOMIC DNA]</scope>
    <source>
        <strain evidence="2">Snail1</strain>
        <tissue evidence="2">Muscle</tissue>
    </source>
</reference>
<sequence>MSGMVFAAYCGQMWRLTIHFSLVTFTCCSRQHHHPTKSEFLADLLLDYNHQIPPMFERGNVCDVTVSVFINSVNSITEADMEFTTDLIVEQRWTDERLDFREKVSSPFLELDSRLTDRIWIPDLYFVNEKQSAFREVSTPNKMLHLYRNGSVVYKARYEHHDLDYNHHHY</sequence>